<evidence type="ECO:0000259" key="1">
    <source>
        <dbReference type="Pfam" id="PF00188"/>
    </source>
</evidence>
<dbReference type="AlphaFoldDB" id="A0A0C2GEV2"/>
<dbReference type="Proteomes" id="UP000054047">
    <property type="component" value="Unassembled WGS sequence"/>
</dbReference>
<evidence type="ECO:0000313" key="3">
    <source>
        <dbReference type="Proteomes" id="UP000054047"/>
    </source>
</evidence>
<proteinExistence type="predicted"/>
<protein>
    <recommendedName>
        <fullName evidence="1">SCP domain-containing protein</fullName>
    </recommendedName>
</protein>
<dbReference type="Pfam" id="PF00188">
    <property type="entry name" value="CAP"/>
    <property type="match status" value="1"/>
</dbReference>
<organism evidence="2 3">
    <name type="scientific">Ancylostoma duodenale</name>
    <dbReference type="NCBI Taxonomy" id="51022"/>
    <lineage>
        <taxon>Eukaryota</taxon>
        <taxon>Metazoa</taxon>
        <taxon>Ecdysozoa</taxon>
        <taxon>Nematoda</taxon>
        <taxon>Chromadorea</taxon>
        <taxon>Rhabditida</taxon>
        <taxon>Rhabditina</taxon>
        <taxon>Rhabditomorpha</taxon>
        <taxon>Strongyloidea</taxon>
        <taxon>Ancylostomatidae</taxon>
        <taxon>Ancylostomatinae</taxon>
        <taxon>Ancylostoma</taxon>
    </lineage>
</organism>
<sequence>MRNLSNTFVTPQEYDCGTAGKDAKSIIDCANPSYISKIGQSVNHYKTNNINLPKEEVLKQAMSTWYSQLKNVDLDENAVYDNNVQNSASFFANLVTEDATTVGCSVETCTKEGYSVAVCEFDGTAPFAGDPLYTVGKTCSGCGTGCDKALPGLCV</sequence>
<evidence type="ECO:0000313" key="2">
    <source>
        <dbReference type="EMBL" id="KIH57409.1"/>
    </source>
</evidence>
<name>A0A0C2GEV2_9BILA</name>
<dbReference type="OrthoDB" id="414826at2759"/>
<gene>
    <name evidence="2" type="ORF">ANCDUO_12401</name>
</gene>
<accession>A0A0C2GEV2</accession>
<dbReference type="EMBL" id="KN734423">
    <property type="protein sequence ID" value="KIH57409.1"/>
    <property type="molecule type" value="Genomic_DNA"/>
</dbReference>
<dbReference type="Gene3D" id="3.40.33.10">
    <property type="entry name" value="CAP"/>
    <property type="match status" value="1"/>
</dbReference>
<dbReference type="InterPro" id="IPR014044">
    <property type="entry name" value="CAP_dom"/>
</dbReference>
<feature type="domain" description="SCP" evidence="1">
    <location>
        <begin position="33"/>
        <end position="121"/>
    </location>
</feature>
<keyword evidence="3" id="KW-1185">Reference proteome</keyword>
<dbReference type="InterPro" id="IPR035940">
    <property type="entry name" value="CAP_sf"/>
</dbReference>
<reference evidence="2 3" key="1">
    <citation type="submission" date="2013-12" db="EMBL/GenBank/DDBJ databases">
        <title>Draft genome of the parsitic nematode Ancylostoma duodenale.</title>
        <authorList>
            <person name="Mitreva M."/>
        </authorList>
    </citation>
    <scope>NUCLEOTIDE SEQUENCE [LARGE SCALE GENOMIC DNA]</scope>
    <source>
        <strain evidence="2 3">Zhejiang</strain>
    </source>
</reference>
<dbReference type="SUPFAM" id="SSF55797">
    <property type="entry name" value="PR-1-like"/>
    <property type="match status" value="1"/>
</dbReference>